<name>A0A5B7EV60_PORTR</name>
<organism evidence="2 3">
    <name type="scientific">Portunus trituberculatus</name>
    <name type="common">Swimming crab</name>
    <name type="synonym">Neptunus trituberculatus</name>
    <dbReference type="NCBI Taxonomy" id="210409"/>
    <lineage>
        <taxon>Eukaryota</taxon>
        <taxon>Metazoa</taxon>
        <taxon>Ecdysozoa</taxon>
        <taxon>Arthropoda</taxon>
        <taxon>Crustacea</taxon>
        <taxon>Multicrustacea</taxon>
        <taxon>Malacostraca</taxon>
        <taxon>Eumalacostraca</taxon>
        <taxon>Eucarida</taxon>
        <taxon>Decapoda</taxon>
        <taxon>Pleocyemata</taxon>
        <taxon>Brachyura</taxon>
        <taxon>Eubrachyura</taxon>
        <taxon>Portunoidea</taxon>
        <taxon>Portunidae</taxon>
        <taxon>Portuninae</taxon>
        <taxon>Portunus</taxon>
    </lineage>
</organism>
<reference evidence="2 3" key="1">
    <citation type="submission" date="2019-05" db="EMBL/GenBank/DDBJ databases">
        <title>Another draft genome of Portunus trituberculatus and its Hox gene families provides insights of decapod evolution.</title>
        <authorList>
            <person name="Jeong J.-H."/>
            <person name="Song I."/>
            <person name="Kim S."/>
            <person name="Choi T."/>
            <person name="Kim D."/>
            <person name="Ryu S."/>
            <person name="Kim W."/>
        </authorList>
    </citation>
    <scope>NUCLEOTIDE SEQUENCE [LARGE SCALE GENOMIC DNA]</scope>
    <source>
        <tissue evidence="2">Muscle</tissue>
    </source>
</reference>
<feature type="compositionally biased region" description="Polar residues" evidence="1">
    <location>
        <begin position="94"/>
        <end position="103"/>
    </location>
</feature>
<proteinExistence type="predicted"/>
<accession>A0A5B7EV60</accession>
<dbReference type="AlphaFoldDB" id="A0A5B7EV60"/>
<keyword evidence="3" id="KW-1185">Reference proteome</keyword>
<evidence type="ECO:0000256" key="1">
    <source>
        <dbReference type="SAM" id="MobiDB-lite"/>
    </source>
</evidence>
<evidence type="ECO:0000313" key="3">
    <source>
        <dbReference type="Proteomes" id="UP000324222"/>
    </source>
</evidence>
<comment type="caution">
    <text evidence="2">The sequence shown here is derived from an EMBL/GenBank/DDBJ whole genome shotgun (WGS) entry which is preliminary data.</text>
</comment>
<evidence type="ECO:0000313" key="2">
    <source>
        <dbReference type="EMBL" id="MPC36214.1"/>
    </source>
</evidence>
<gene>
    <name evidence="2" type="ORF">E2C01_029663</name>
</gene>
<dbReference type="Proteomes" id="UP000324222">
    <property type="component" value="Unassembled WGS sequence"/>
</dbReference>
<dbReference type="EMBL" id="VSRR010003452">
    <property type="protein sequence ID" value="MPC36214.1"/>
    <property type="molecule type" value="Genomic_DNA"/>
</dbReference>
<sequence>MRHLKSQLTLFGGSRVWQEEGEHGSPCSAPSRLARPALGHWCNALRLRSDTSEIYSKEEDTLCDVSFPSCLLVTMNGLSMTGGEPDTESEDRQCCSTLPFSSL</sequence>
<protein>
    <submittedName>
        <fullName evidence="2">Uncharacterized protein</fullName>
    </submittedName>
</protein>
<feature type="region of interest" description="Disordered" evidence="1">
    <location>
        <begin position="80"/>
        <end position="103"/>
    </location>
</feature>